<organism evidence="1 2">
    <name type="scientific">Gossypium arboreum</name>
    <name type="common">Tree cotton</name>
    <name type="synonym">Gossypium nanking</name>
    <dbReference type="NCBI Taxonomy" id="29729"/>
    <lineage>
        <taxon>Eukaryota</taxon>
        <taxon>Viridiplantae</taxon>
        <taxon>Streptophyta</taxon>
        <taxon>Embryophyta</taxon>
        <taxon>Tracheophyta</taxon>
        <taxon>Spermatophyta</taxon>
        <taxon>Magnoliopsida</taxon>
        <taxon>eudicotyledons</taxon>
        <taxon>Gunneridae</taxon>
        <taxon>Pentapetalae</taxon>
        <taxon>rosids</taxon>
        <taxon>malvids</taxon>
        <taxon>Malvales</taxon>
        <taxon>Malvaceae</taxon>
        <taxon>Malvoideae</taxon>
        <taxon>Gossypium</taxon>
    </lineage>
</organism>
<gene>
    <name evidence="1" type="ORF">F383_29789</name>
</gene>
<keyword evidence="2" id="KW-1185">Reference proteome</keyword>
<protein>
    <submittedName>
        <fullName evidence="1">Uncharacterized protein</fullName>
    </submittedName>
</protein>
<name>A0A0B0PFC9_GOSAR</name>
<dbReference type="AlphaFoldDB" id="A0A0B0PFC9"/>
<proteinExistence type="predicted"/>
<accession>A0A0B0PFC9</accession>
<reference evidence="2" key="1">
    <citation type="submission" date="2014-09" db="EMBL/GenBank/DDBJ databases">
        <authorList>
            <person name="Mudge J."/>
            <person name="Ramaraj T."/>
            <person name="Lindquist I.E."/>
            <person name="Bharti A.K."/>
            <person name="Sundararajan A."/>
            <person name="Cameron C.T."/>
            <person name="Woodward J.E."/>
            <person name="May G.D."/>
            <person name="Brubaker C."/>
            <person name="Broadhvest J."/>
            <person name="Wilkins T.A."/>
        </authorList>
    </citation>
    <scope>NUCLEOTIDE SEQUENCE</scope>
    <source>
        <strain evidence="2">cv. AKA8401</strain>
    </source>
</reference>
<dbReference type="EMBL" id="KN425754">
    <property type="protein sequence ID" value="KHG23637.1"/>
    <property type="molecule type" value="Genomic_DNA"/>
</dbReference>
<dbReference type="Proteomes" id="UP000032142">
    <property type="component" value="Unassembled WGS sequence"/>
</dbReference>
<evidence type="ECO:0000313" key="2">
    <source>
        <dbReference type="Proteomes" id="UP000032142"/>
    </source>
</evidence>
<evidence type="ECO:0000313" key="1">
    <source>
        <dbReference type="EMBL" id="KHG23637.1"/>
    </source>
</evidence>
<sequence length="31" mass="3549">MLGRVQIKGYTDLYHTADHTPVCETVWSILT</sequence>